<sequence>MQQGCSCSPSERRIFAATRSFITAAAGRSPAAFVIVIAGKTTPPNGTAHPSDSLDLFPRSIPKRPAYSGTRARQDFINRAVVPIVQLYQSGSFTKFSSSSSGRF</sequence>
<evidence type="ECO:0000313" key="1">
    <source>
        <dbReference type="EMBL" id="BES97485.1"/>
    </source>
</evidence>
<name>A0ABN7B2S4_9HEMI</name>
<organism evidence="1 2">
    <name type="scientific">Nesidiocoris tenuis</name>
    <dbReference type="NCBI Taxonomy" id="355587"/>
    <lineage>
        <taxon>Eukaryota</taxon>
        <taxon>Metazoa</taxon>
        <taxon>Ecdysozoa</taxon>
        <taxon>Arthropoda</taxon>
        <taxon>Hexapoda</taxon>
        <taxon>Insecta</taxon>
        <taxon>Pterygota</taxon>
        <taxon>Neoptera</taxon>
        <taxon>Paraneoptera</taxon>
        <taxon>Hemiptera</taxon>
        <taxon>Heteroptera</taxon>
        <taxon>Panheteroptera</taxon>
        <taxon>Cimicomorpha</taxon>
        <taxon>Miridae</taxon>
        <taxon>Dicyphina</taxon>
        <taxon>Nesidiocoris</taxon>
    </lineage>
</organism>
<dbReference type="Proteomes" id="UP001307889">
    <property type="component" value="Chromosome 8"/>
</dbReference>
<proteinExistence type="predicted"/>
<protein>
    <submittedName>
        <fullName evidence="1">Uncharacterized protein</fullName>
    </submittedName>
</protein>
<dbReference type="EMBL" id="AP028916">
    <property type="protein sequence ID" value="BES97485.1"/>
    <property type="molecule type" value="Genomic_DNA"/>
</dbReference>
<evidence type="ECO:0000313" key="2">
    <source>
        <dbReference type="Proteomes" id="UP001307889"/>
    </source>
</evidence>
<accession>A0ABN7B2S4</accession>
<keyword evidence="2" id="KW-1185">Reference proteome</keyword>
<gene>
    <name evidence="1" type="ORF">NTJ_10299</name>
</gene>
<reference evidence="1 2" key="1">
    <citation type="submission" date="2023-09" db="EMBL/GenBank/DDBJ databases">
        <title>Nesidiocoris tenuis whole genome shotgun sequence.</title>
        <authorList>
            <person name="Shibata T."/>
            <person name="Shimoda M."/>
            <person name="Kobayashi T."/>
            <person name="Uehara T."/>
        </authorList>
    </citation>
    <scope>NUCLEOTIDE SEQUENCE [LARGE SCALE GENOMIC DNA]</scope>
    <source>
        <strain evidence="1 2">Japan</strain>
    </source>
</reference>